<dbReference type="Gene3D" id="3.40.50.1820">
    <property type="entry name" value="alpha/beta hydrolase"/>
    <property type="match status" value="1"/>
</dbReference>
<feature type="domain" description="Dienelactone hydrolase" evidence="1">
    <location>
        <begin position="25"/>
        <end position="243"/>
    </location>
</feature>
<dbReference type="SUPFAM" id="SSF53474">
    <property type="entry name" value="alpha/beta-Hydrolases"/>
    <property type="match status" value="1"/>
</dbReference>
<reference evidence="2 3" key="1">
    <citation type="submission" date="2018-01" db="EMBL/GenBank/DDBJ databases">
        <title>Genome characterization of the sugarcane-associated fungus Trichoderma ghanense CCMA-1212 and their application in lignocelulose bioconversion.</title>
        <authorList>
            <person name="Steindorff A.S."/>
            <person name="Mendes T.D."/>
            <person name="Vilela E.S.D."/>
            <person name="Rodrigues D.S."/>
            <person name="Formighieri E.F."/>
            <person name="Melo I.S."/>
            <person name="Favaro L.C.L."/>
        </authorList>
    </citation>
    <scope>NUCLEOTIDE SEQUENCE [LARGE SCALE GENOMIC DNA]</scope>
    <source>
        <strain evidence="2 3">CCMA-1212</strain>
    </source>
</reference>
<name>A0ABY2H2Z4_9HYPO</name>
<dbReference type="Pfam" id="PF01738">
    <property type="entry name" value="DLH"/>
    <property type="match status" value="1"/>
</dbReference>
<proteinExistence type="predicted"/>
<keyword evidence="3" id="KW-1185">Reference proteome</keyword>
<evidence type="ECO:0000259" key="1">
    <source>
        <dbReference type="Pfam" id="PF01738"/>
    </source>
</evidence>
<dbReference type="RefSeq" id="XP_073558818.1">
    <property type="nucleotide sequence ID" value="XM_073702625.1"/>
</dbReference>
<feature type="non-terminal residue" evidence="2">
    <location>
        <position position="1"/>
    </location>
</feature>
<accession>A0ABY2H2Z4</accession>
<gene>
    <name evidence="2" type="ORF">CCMA1212_005363</name>
</gene>
<sequence>FLKTFTDSFSRGEPKGKDIKIDGTIDAYLATPPPDKARVGKGILFIPDVIGIWQNSKLLADNFAAQGYTVLLPDIFNGDALSLNRPGDFDFGAWMTKGSTGDNPHTPEAVDPIILKGIKALRDLGINKIGAVGYCFGAKYVVRHYKDGIEVGYVAHPTMVDEDELAAITGPLSIAAAQTDTIFPAEKRHKSEEILIKTGQPFQINLYSHVVHGFAVRCDVNVKAEKFAKEQAFLQAVAWFEEHL</sequence>
<dbReference type="GeneID" id="300577075"/>
<evidence type="ECO:0000313" key="2">
    <source>
        <dbReference type="EMBL" id="TFB02617.1"/>
    </source>
</evidence>
<evidence type="ECO:0000313" key="3">
    <source>
        <dbReference type="Proteomes" id="UP001642720"/>
    </source>
</evidence>
<dbReference type="PANTHER" id="PTHR17630:SF44">
    <property type="entry name" value="PROTEIN AIM2"/>
    <property type="match status" value="1"/>
</dbReference>
<dbReference type="PANTHER" id="PTHR17630">
    <property type="entry name" value="DIENELACTONE HYDROLASE"/>
    <property type="match status" value="1"/>
</dbReference>
<organism evidence="2 3">
    <name type="scientific">Trichoderma ghanense</name>
    <dbReference type="NCBI Taxonomy" id="65468"/>
    <lineage>
        <taxon>Eukaryota</taxon>
        <taxon>Fungi</taxon>
        <taxon>Dikarya</taxon>
        <taxon>Ascomycota</taxon>
        <taxon>Pezizomycotina</taxon>
        <taxon>Sordariomycetes</taxon>
        <taxon>Hypocreomycetidae</taxon>
        <taxon>Hypocreales</taxon>
        <taxon>Hypocreaceae</taxon>
        <taxon>Trichoderma</taxon>
    </lineage>
</organism>
<dbReference type="Proteomes" id="UP001642720">
    <property type="component" value="Unassembled WGS sequence"/>
</dbReference>
<comment type="caution">
    <text evidence="2">The sequence shown here is derived from an EMBL/GenBank/DDBJ whole genome shotgun (WGS) entry which is preliminary data.</text>
</comment>
<protein>
    <submittedName>
        <fullName evidence="2">Protein AIM2</fullName>
    </submittedName>
</protein>
<dbReference type="EMBL" id="PPTA01000006">
    <property type="protein sequence ID" value="TFB02617.1"/>
    <property type="molecule type" value="Genomic_DNA"/>
</dbReference>
<dbReference type="InterPro" id="IPR002925">
    <property type="entry name" value="Dienelactn_hydro"/>
</dbReference>
<dbReference type="InterPro" id="IPR029058">
    <property type="entry name" value="AB_hydrolase_fold"/>
</dbReference>